<dbReference type="RefSeq" id="WP_130013687.1">
    <property type="nucleotide sequence ID" value="NZ_RYUN01000016.1"/>
</dbReference>
<proteinExistence type="predicted"/>
<dbReference type="AlphaFoldDB" id="A0A4Q5A4E2"/>
<dbReference type="Proteomes" id="UP000294221">
    <property type="component" value="Unassembled WGS sequence"/>
</dbReference>
<gene>
    <name evidence="1" type="ORF">PG2054B_1603</name>
</gene>
<dbReference type="CDD" id="cd06262">
    <property type="entry name" value="metallo-hydrolase-like_MBL-fold"/>
    <property type="match status" value="1"/>
</dbReference>
<comment type="caution">
    <text evidence="1">The sequence shown here is derived from an EMBL/GenBank/DDBJ whole genome shotgun (WGS) entry which is preliminary data.</text>
</comment>
<accession>A0A4Q5A4E2</accession>
<dbReference type="EMBL" id="RYUN01000016">
    <property type="protein sequence ID" value="RYQ18541.1"/>
    <property type="molecule type" value="Genomic_DNA"/>
</dbReference>
<dbReference type="Gene3D" id="3.60.15.10">
    <property type="entry name" value="Ribonuclease Z/Hydroxyacylglutathione hydrolase-like"/>
    <property type="match status" value="1"/>
</dbReference>
<dbReference type="SUPFAM" id="SSF56281">
    <property type="entry name" value="Metallo-hydrolase/oxidoreductase"/>
    <property type="match status" value="1"/>
</dbReference>
<evidence type="ECO:0000313" key="2">
    <source>
        <dbReference type="Proteomes" id="UP000294221"/>
    </source>
</evidence>
<evidence type="ECO:0000313" key="1">
    <source>
        <dbReference type="EMBL" id="RYQ18541.1"/>
    </source>
</evidence>
<name>A0A4Q5A4E2_9BIFI</name>
<dbReference type="InterPro" id="IPR036866">
    <property type="entry name" value="RibonucZ/Hydroxyglut_hydro"/>
</dbReference>
<reference evidence="1 2" key="1">
    <citation type="submission" date="2018-12" db="EMBL/GenBank/DDBJ databases">
        <title>Unveiling genomic diversity among members of the Bifidobacterium pseudolongum species, a widely distributed gut commensal of the animal kingdom.</title>
        <authorList>
            <person name="Lugli G.A."/>
            <person name="Duranti S."/>
            <person name="Albert K."/>
            <person name="Mancabelli L."/>
            <person name="Napoli S."/>
            <person name="Viappiani A."/>
            <person name="Anzalone R."/>
            <person name="Longhi G."/>
            <person name="Milani C."/>
            <person name="Turroni F."/>
            <person name="Alessandri G."/>
            <person name="Sela D.A."/>
            <person name="Van Sinderen D."/>
            <person name="Ventura M."/>
        </authorList>
    </citation>
    <scope>NUCLEOTIDE SEQUENCE [LARGE SCALE GENOMIC DNA]</scope>
    <source>
        <strain evidence="1 2">2054B</strain>
    </source>
</reference>
<evidence type="ECO:0008006" key="3">
    <source>
        <dbReference type="Google" id="ProtNLM"/>
    </source>
</evidence>
<protein>
    <recommendedName>
        <fullName evidence="3">Metallo-beta-lactamase domain-containing protein</fullName>
    </recommendedName>
</protein>
<organism evidence="1 2">
    <name type="scientific">Bifidobacterium pseudolongum subsp. pseudolongum</name>
    <dbReference type="NCBI Taxonomy" id="31954"/>
    <lineage>
        <taxon>Bacteria</taxon>
        <taxon>Bacillati</taxon>
        <taxon>Actinomycetota</taxon>
        <taxon>Actinomycetes</taxon>
        <taxon>Bifidobacteriales</taxon>
        <taxon>Bifidobacteriaceae</taxon>
        <taxon>Bifidobacterium</taxon>
    </lineage>
</organism>
<sequence length="661" mass="75366">MLWEKTFRKSWDDFSPYHRSVGNECALNEFDLSMLRYFFEEHVADDLDFFAYADDVMRQRREERGLGLSGALRNSKFQTAFLACLSMDTAERNRFLESLNERDTEDHNWPGHKVGSPLFKLDSWERILKEYDYVPDVFYGVLVDDDGDEEGYLTFEATDARSKAFWLSPFAIHRFNVYTDRREALFNFSISQEEMQENLIRYRDAPSLYSEGRDGAENRLPFDPFLLRKDCILTLPKDVVQWVRPAPTFELGRWYKILVGPSRRNRIFQNNPSMFAMARFTYMTNWGESRTIERALCAAQQLTADSEERGVEYVHSTDWWKSTPVDSEEAETQLQGIISQIPHIEQIVAFPVGSGTCVGLCGRDGRVKAYCDVGPLTTTKQETRHCVCNNNAPIFLTHWHFDHFGGAITPQEYQGITRELANHRWILPPKPRTAGGPSQRFYKIVQDNCILLTRGTQPLVFPLHDPCQSLTILFGNGRTNDLNNSGIALIMSQNTDDSVERWLMPGDASYNYILHQPAETQDTIPLSEAPYSVVVASHHGGALVPRHTLLPQRNATGGTLLVSFGRKYNHPSERYLRLYTQLGVGAWSMTLPWPTYQNGTQQGNTQEINGDAKATFSKGPHDSPVLYASATWSGHGTIANQHIPGDCPTLQHDYGQQVRML</sequence>